<name>X1UMX2_9ZZZZ</name>
<proteinExistence type="predicted"/>
<dbReference type="EMBL" id="BARW01032986">
    <property type="protein sequence ID" value="GAJ04932.1"/>
    <property type="molecule type" value="Genomic_DNA"/>
</dbReference>
<accession>X1UMX2</accession>
<organism evidence="1">
    <name type="scientific">marine sediment metagenome</name>
    <dbReference type="NCBI Taxonomy" id="412755"/>
    <lineage>
        <taxon>unclassified sequences</taxon>
        <taxon>metagenomes</taxon>
        <taxon>ecological metagenomes</taxon>
    </lineage>
</organism>
<protein>
    <submittedName>
        <fullName evidence="1">Uncharacterized protein</fullName>
    </submittedName>
</protein>
<gene>
    <name evidence="1" type="ORF">S12H4_52068</name>
</gene>
<dbReference type="AlphaFoldDB" id="X1UMX2"/>
<feature type="non-terminal residue" evidence="1">
    <location>
        <position position="1"/>
    </location>
</feature>
<comment type="caution">
    <text evidence="1">The sequence shown here is derived from an EMBL/GenBank/DDBJ whole genome shotgun (WGS) entry which is preliminary data.</text>
</comment>
<evidence type="ECO:0000313" key="1">
    <source>
        <dbReference type="EMBL" id="GAJ04932.1"/>
    </source>
</evidence>
<sequence>PGKLGCSRALVYKVLKANGLTPADVIKGLATKDNRLLHNGGFDDGQ</sequence>
<reference evidence="1" key="1">
    <citation type="journal article" date="2014" name="Front. Microbiol.">
        <title>High frequency of phylogenetically diverse reductive dehalogenase-homologous genes in deep subseafloor sedimentary metagenomes.</title>
        <authorList>
            <person name="Kawai M."/>
            <person name="Futagami T."/>
            <person name="Toyoda A."/>
            <person name="Takaki Y."/>
            <person name="Nishi S."/>
            <person name="Hori S."/>
            <person name="Arai W."/>
            <person name="Tsubouchi T."/>
            <person name="Morono Y."/>
            <person name="Uchiyama I."/>
            <person name="Ito T."/>
            <person name="Fujiyama A."/>
            <person name="Inagaki F."/>
            <person name="Takami H."/>
        </authorList>
    </citation>
    <scope>NUCLEOTIDE SEQUENCE</scope>
    <source>
        <strain evidence="1">Expedition CK06-06</strain>
    </source>
</reference>